<feature type="domain" description="Response regulatory" evidence="3">
    <location>
        <begin position="3"/>
        <end position="119"/>
    </location>
</feature>
<keyword evidence="1 2" id="KW-0597">Phosphoprotein</keyword>
<accession>A0A1M6PIC6</accession>
<dbReference type="AlphaFoldDB" id="A0A1M6PIC6"/>
<dbReference type="PANTHER" id="PTHR44591">
    <property type="entry name" value="STRESS RESPONSE REGULATOR PROTEIN 1"/>
    <property type="match status" value="1"/>
</dbReference>
<dbReference type="EMBL" id="FQZU01000017">
    <property type="protein sequence ID" value="SHK07677.1"/>
    <property type="molecule type" value="Genomic_DNA"/>
</dbReference>
<dbReference type="Proteomes" id="UP000183994">
    <property type="component" value="Unassembled WGS sequence"/>
</dbReference>
<evidence type="ECO:0000313" key="4">
    <source>
        <dbReference type="EMBL" id="SHK07677.1"/>
    </source>
</evidence>
<dbReference type="PROSITE" id="PS50110">
    <property type="entry name" value="RESPONSE_REGULATORY"/>
    <property type="match status" value="1"/>
</dbReference>
<dbReference type="Pfam" id="PF00072">
    <property type="entry name" value="Response_reg"/>
    <property type="match status" value="1"/>
</dbReference>
<protein>
    <submittedName>
        <fullName evidence="4">Two-component system, chemotaxis family, response regulator CheY</fullName>
    </submittedName>
</protein>
<dbReference type="SUPFAM" id="SSF52172">
    <property type="entry name" value="CheY-like"/>
    <property type="match status" value="1"/>
</dbReference>
<evidence type="ECO:0000259" key="3">
    <source>
        <dbReference type="PROSITE" id="PS50110"/>
    </source>
</evidence>
<evidence type="ECO:0000313" key="5">
    <source>
        <dbReference type="Proteomes" id="UP000183994"/>
    </source>
</evidence>
<proteinExistence type="predicted"/>
<dbReference type="CDD" id="cd00156">
    <property type="entry name" value="REC"/>
    <property type="match status" value="1"/>
</dbReference>
<gene>
    <name evidence="4" type="ORF">SAMN02745216_02844</name>
</gene>
<dbReference type="GO" id="GO:0000160">
    <property type="term" value="P:phosphorelay signal transduction system"/>
    <property type="evidence" value="ECO:0007669"/>
    <property type="project" value="InterPro"/>
</dbReference>
<dbReference type="InterPro" id="IPR050595">
    <property type="entry name" value="Bact_response_regulator"/>
</dbReference>
<dbReference type="InterPro" id="IPR001789">
    <property type="entry name" value="Sig_transdc_resp-reg_receiver"/>
</dbReference>
<name>A0A1M6PIC6_9BACT</name>
<dbReference type="PANTHER" id="PTHR44591:SF3">
    <property type="entry name" value="RESPONSE REGULATORY DOMAIN-CONTAINING PROTEIN"/>
    <property type="match status" value="1"/>
</dbReference>
<dbReference type="SMART" id="SM00448">
    <property type="entry name" value="REC"/>
    <property type="match status" value="1"/>
</dbReference>
<dbReference type="RefSeq" id="WP_073476834.1">
    <property type="nucleotide sequence ID" value="NZ_FQZU01000017.1"/>
</dbReference>
<sequence length="125" mass="14034">MQTLLIVEDNAAFRQIIREAMEAAIPEARIIEAQDGKTAQDAFAREKPKAVFVDLNIPSPSGFMVINWIKAKDPNCLVVVLSNHDGEEYREASESYGADHFISKDDIVLKELKELVINQFKETGK</sequence>
<evidence type="ECO:0000256" key="2">
    <source>
        <dbReference type="PROSITE-ProRule" id="PRU00169"/>
    </source>
</evidence>
<keyword evidence="5" id="KW-1185">Reference proteome</keyword>
<evidence type="ECO:0000256" key="1">
    <source>
        <dbReference type="ARBA" id="ARBA00022553"/>
    </source>
</evidence>
<dbReference type="Gene3D" id="3.40.50.2300">
    <property type="match status" value="1"/>
</dbReference>
<dbReference type="InterPro" id="IPR011006">
    <property type="entry name" value="CheY-like_superfamily"/>
</dbReference>
<organism evidence="4 5">
    <name type="scientific">Desulfatibacillum alkenivorans DSM 16219</name>
    <dbReference type="NCBI Taxonomy" id="1121393"/>
    <lineage>
        <taxon>Bacteria</taxon>
        <taxon>Pseudomonadati</taxon>
        <taxon>Thermodesulfobacteriota</taxon>
        <taxon>Desulfobacteria</taxon>
        <taxon>Desulfobacterales</taxon>
        <taxon>Desulfatibacillaceae</taxon>
        <taxon>Desulfatibacillum</taxon>
    </lineage>
</organism>
<feature type="modified residue" description="4-aspartylphosphate" evidence="2">
    <location>
        <position position="54"/>
    </location>
</feature>
<reference evidence="5" key="1">
    <citation type="submission" date="2016-11" db="EMBL/GenBank/DDBJ databases">
        <authorList>
            <person name="Varghese N."/>
            <person name="Submissions S."/>
        </authorList>
    </citation>
    <scope>NUCLEOTIDE SEQUENCE [LARGE SCALE GENOMIC DNA]</scope>
    <source>
        <strain evidence="5">DSM 16219</strain>
    </source>
</reference>
<dbReference type="STRING" id="1121393.SAMN02745216_02844"/>